<dbReference type="AlphaFoldDB" id="A0A0F5V8P1"/>
<dbReference type="Gene3D" id="2.40.50.230">
    <property type="entry name" value="Gp5 N-terminal domain"/>
    <property type="match status" value="1"/>
</dbReference>
<dbReference type="SUPFAM" id="SSF69279">
    <property type="entry name" value="Phage tail proteins"/>
    <property type="match status" value="2"/>
</dbReference>
<evidence type="ECO:0000256" key="2">
    <source>
        <dbReference type="ARBA" id="ARBA00005558"/>
    </source>
</evidence>
<dbReference type="RefSeq" id="WP_046222592.1">
    <property type="nucleotide sequence ID" value="NZ_JWYV01000036.1"/>
</dbReference>
<dbReference type="InterPro" id="IPR054030">
    <property type="entry name" value="Gp5_Vgr_C"/>
</dbReference>
<feature type="domain" description="Gp5/Type VI secretion system Vgr protein OB-fold" evidence="4">
    <location>
        <begin position="395"/>
        <end position="463"/>
    </location>
</feature>
<accession>A0A0F5V8P1</accession>
<evidence type="ECO:0000256" key="1">
    <source>
        <dbReference type="ARBA" id="ARBA00004613"/>
    </source>
</evidence>
<dbReference type="Pfam" id="PF04717">
    <property type="entry name" value="Phage_base_V"/>
    <property type="match status" value="1"/>
</dbReference>
<dbReference type="EMBL" id="JWYV01000036">
    <property type="protein sequence ID" value="KKC97889.1"/>
    <property type="molecule type" value="Genomic_DNA"/>
</dbReference>
<dbReference type="Pfam" id="PF22178">
    <property type="entry name" value="Gp5_trimer_C"/>
    <property type="match status" value="1"/>
</dbReference>
<proteinExistence type="inferred from homology"/>
<dbReference type="Gene3D" id="2.30.110.50">
    <property type="match status" value="1"/>
</dbReference>
<dbReference type="InterPro" id="IPR006533">
    <property type="entry name" value="T6SS_Vgr_RhsGE"/>
</dbReference>
<evidence type="ECO:0000313" key="7">
    <source>
        <dbReference type="Proteomes" id="UP000033633"/>
    </source>
</evidence>
<dbReference type="Proteomes" id="UP000033633">
    <property type="component" value="Unassembled WGS sequence"/>
</dbReference>
<dbReference type="SUPFAM" id="SSF69255">
    <property type="entry name" value="gp5 N-terminal domain-like"/>
    <property type="match status" value="1"/>
</dbReference>
<dbReference type="STRING" id="265726.KY46_21450"/>
<dbReference type="PANTHER" id="PTHR32305:SF15">
    <property type="entry name" value="PROTEIN RHSA-RELATED"/>
    <property type="match status" value="1"/>
</dbReference>
<evidence type="ECO:0000259" key="4">
    <source>
        <dbReference type="Pfam" id="PF04717"/>
    </source>
</evidence>
<dbReference type="InterPro" id="IPR050708">
    <property type="entry name" value="T6SS_VgrG/RHS"/>
</dbReference>
<dbReference type="GO" id="GO:0005576">
    <property type="term" value="C:extracellular region"/>
    <property type="evidence" value="ECO:0007669"/>
    <property type="project" value="UniProtKB-SubCell"/>
</dbReference>
<comment type="similarity">
    <text evidence="2">Belongs to the VgrG protein family.</text>
</comment>
<evidence type="ECO:0000259" key="5">
    <source>
        <dbReference type="Pfam" id="PF22178"/>
    </source>
</evidence>
<evidence type="ECO:0000313" key="6">
    <source>
        <dbReference type="EMBL" id="KKC97889.1"/>
    </source>
</evidence>
<dbReference type="NCBIfam" id="TIGR03361">
    <property type="entry name" value="VI_Rhs_Vgr"/>
    <property type="match status" value="1"/>
</dbReference>
<keyword evidence="7" id="KW-1185">Reference proteome</keyword>
<dbReference type="Gene3D" id="4.10.220.110">
    <property type="match status" value="1"/>
</dbReference>
<dbReference type="Pfam" id="PF05954">
    <property type="entry name" value="Phage_GPD"/>
    <property type="match status" value="1"/>
</dbReference>
<dbReference type="InterPro" id="IPR037026">
    <property type="entry name" value="Vgr_OB-fold_dom_sf"/>
</dbReference>
<name>A0A0F5V8P1_9GAMM</name>
<dbReference type="NCBIfam" id="TIGR01646">
    <property type="entry name" value="vgr_GE"/>
    <property type="match status" value="1"/>
</dbReference>
<dbReference type="PATRIC" id="fig|265726.11.peg.3375"/>
<keyword evidence="3" id="KW-0964">Secreted</keyword>
<gene>
    <name evidence="6" type="ORF">KY46_21450</name>
</gene>
<dbReference type="InterPro" id="IPR017847">
    <property type="entry name" value="T6SS_RhsGE_Vgr_subset"/>
</dbReference>
<comment type="subcellular location">
    <subcellularLocation>
        <location evidence="1">Secreted</location>
    </subcellularLocation>
</comment>
<comment type="caution">
    <text evidence="6">The sequence shown here is derived from an EMBL/GenBank/DDBJ whole genome shotgun (WGS) entry which is preliminary data.</text>
</comment>
<dbReference type="SUPFAM" id="SSF69349">
    <property type="entry name" value="Phage fibre proteins"/>
    <property type="match status" value="1"/>
</dbReference>
<dbReference type="InterPro" id="IPR006531">
    <property type="entry name" value="Gp5/Vgr_OB"/>
</dbReference>
<dbReference type="PANTHER" id="PTHR32305">
    <property type="match status" value="1"/>
</dbReference>
<sequence length="760" mass="84405">MSNPVQFSFSIEETEHEFRVEEFKITERLFQPFEINVTLLSRDADIAFEDVIRKAGVLQLFGQGSGVSRVFHGTVSEARFLGTGRQFSRYELKLVPDLWFLTQRQDCRIFQDQTINEIIEAVLEEAGVTAVRMLADAGEKQEYILQYHETDLEFVHRLMSQHGLWYYFEHTHSGHELVIVDKNELVNELPTTAENATLIPGAEKTPILYHGDSGGVPDREHIFEADFGTRVHTGAVSQNDYNYLTPKNRLMADVPESDEAEVYTDLAVYRYPGRYGQQPQGKLQSDFRLSAHKVSGTELKATTCVMRLIPGYSFLMERHPRQSLNRDFILLEVKHEGSDPQAHAEEAGDEPTTYHNEVIAFPADMTYRAPALPAPVVEGPQTAVVVGPANEEIYTDNLGRIKIQFHWDRLGASDEHSSCWVRVSQSLAGPNWGAVFLPRIGHEVVVSFLEGDPDQPLVTGSVYNGLHLPPYDLPLKKTRTTLRSKTHKGEGYNEISLDDETNHEELYLRAQKDMNTLVLHDRYSHIGQDDELKVVQHREIAVLGDRKELIHGNKTSLNEQTLIEQVDQDVTVNYQANEVVCVAGNQHRQLEAHRRGQVGQNDTLEIGADLTTVILASRTTSVGGNDQLTVGGSFHIETKGDTSIRAEGEAAVVSADEIRVEVGAAGLVLKSSGVIEFYGTAITLNGVSDVALQGGKVDINPGAAAGSNQGVDSLSPIGLSITRLKPPVITSAVYQSMIEQGVLMMELCECGRGKTCQLHR</sequence>
<dbReference type="Gene3D" id="3.55.50.10">
    <property type="entry name" value="Baseplate protein-like domains"/>
    <property type="match status" value="1"/>
</dbReference>
<organism evidence="6 7">
    <name type="scientific">Photobacterium halotolerans</name>
    <dbReference type="NCBI Taxonomy" id="265726"/>
    <lineage>
        <taxon>Bacteria</taxon>
        <taxon>Pseudomonadati</taxon>
        <taxon>Pseudomonadota</taxon>
        <taxon>Gammaproteobacteria</taxon>
        <taxon>Vibrionales</taxon>
        <taxon>Vibrionaceae</taxon>
        <taxon>Photobacterium</taxon>
    </lineage>
</organism>
<protein>
    <submittedName>
        <fullName evidence="6">Type VI secretion protein VgrG</fullName>
    </submittedName>
</protein>
<feature type="domain" description="Gp5/Type VI secretion system Vgr C-terminal trimerisation" evidence="5">
    <location>
        <begin position="481"/>
        <end position="588"/>
    </location>
</feature>
<reference evidence="6 7" key="1">
    <citation type="submission" date="2014-12" db="EMBL/GenBank/DDBJ databases">
        <title>Mercury Reductase activity and rhizosphere competence traits in the genome of root associated Photobacterium halotolerans MELD1.</title>
        <authorList>
            <person name="Mathew D.C."/>
            <person name="Huang C.-C."/>
        </authorList>
    </citation>
    <scope>NUCLEOTIDE SEQUENCE [LARGE SCALE GENOMIC DNA]</scope>
    <source>
        <strain evidence="6 7">MELD1</strain>
    </source>
</reference>
<dbReference type="OrthoDB" id="9762420at2"/>
<evidence type="ECO:0000256" key="3">
    <source>
        <dbReference type="ARBA" id="ARBA00022525"/>
    </source>
</evidence>